<dbReference type="CDD" id="cd03784">
    <property type="entry name" value="GT1_Gtf-like"/>
    <property type="match status" value="1"/>
</dbReference>
<keyword evidence="6" id="KW-1185">Reference proteome</keyword>
<dbReference type="InterPro" id="IPR050271">
    <property type="entry name" value="UDP-glycosyltransferase"/>
</dbReference>
<dbReference type="AlphaFoldDB" id="A0AAD5E7D6"/>
<evidence type="ECO:0000256" key="4">
    <source>
        <dbReference type="SAM" id="SignalP"/>
    </source>
</evidence>
<keyword evidence="3" id="KW-0472">Membrane</keyword>
<keyword evidence="3" id="KW-1133">Transmembrane helix</keyword>
<proteinExistence type="predicted"/>
<protein>
    <submittedName>
        <fullName evidence="5">Uncharacterized protein</fullName>
    </submittedName>
</protein>
<comment type="caution">
    <text evidence="5">The sequence shown here is derived from an EMBL/GenBank/DDBJ whole genome shotgun (WGS) entry which is preliminary data.</text>
</comment>
<dbReference type="InterPro" id="IPR002213">
    <property type="entry name" value="UDP_glucos_trans"/>
</dbReference>
<dbReference type="GO" id="GO:0008194">
    <property type="term" value="F:UDP-glycosyltransferase activity"/>
    <property type="evidence" value="ECO:0007669"/>
    <property type="project" value="InterPro"/>
</dbReference>
<dbReference type="GeneID" id="75915686"/>
<accession>A0AAD5E7D6</accession>
<gene>
    <name evidence="5" type="ORF">K450DRAFT_249098</name>
</gene>
<evidence type="ECO:0000256" key="1">
    <source>
        <dbReference type="ARBA" id="ARBA00022676"/>
    </source>
</evidence>
<dbReference type="EMBL" id="MU620933">
    <property type="protein sequence ID" value="KAI8578112.1"/>
    <property type="molecule type" value="Genomic_DNA"/>
</dbReference>
<evidence type="ECO:0000256" key="3">
    <source>
        <dbReference type="SAM" id="Phobius"/>
    </source>
</evidence>
<dbReference type="PANTHER" id="PTHR48043:SF145">
    <property type="entry name" value="FI06409P-RELATED"/>
    <property type="match status" value="1"/>
</dbReference>
<dbReference type="Gene3D" id="3.40.50.2000">
    <property type="entry name" value="Glycogen Phosphorylase B"/>
    <property type="match status" value="2"/>
</dbReference>
<sequence>MKLLGLSLLALASQAGLSVAESLVREPHFWSPKNIYISVLVPGASHTTWVLEIGQKLAARGHNVTFIGKDDGAKIAQSYRGMNVLSLGAPNEFHSDEDMRQFSDRPQSALESTKLYFQALNAGFRKDYLRFGELIKASRPDLMICDVLTDSCMRSADERGIPYAITSTVAAFPDATAPFMNSVFSSEPTTERQSIWTRFYNTYVAGMLLIPHLGPVFEEFTSIREELGISSAKEVFAPKVKESVKLINNFYGLEIARAIGPLIKFVGPIMPSSYPEMDAATSDFLTLHQKIVYAAFGHHIIPTAQEFEKVLVSLIDSVEDGTVDGFLWATVQMSDFPEKIVTSKGTQLNVTEILQNPQKYPHYKFVKWAPQFAILSHSSTALFMTHGGANSIFESLYTGQKMLIHPYLADQPANGQIMADAGVALVNNRYKVASKDIAEKIRTLVQDKDGFFADNLRRMSALAQLQSIDAVDRAAAAVEEILFTSKGDSLPHLIPPSSKMTYLKANNIDIQILLATCVVSVVALALGFVYMLIRAALTLFGKAKKSKVE</sequence>
<reference evidence="5" key="2">
    <citation type="journal article" date="2022" name="Proc. Natl. Acad. Sci. U.S.A.">
        <title>Diploid-dominant life cycles characterize the early evolution of Fungi.</title>
        <authorList>
            <person name="Amses K.R."/>
            <person name="Simmons D.R."/>
            <person name="Longcore J.E."/>
            <person name="Mondo S.J."/>
            <person name="Seto K."/>
            <person name="Jeronimo G.H."/>
            <person name="Bonds A.E."/>
            <person name="Quandt C.A."/>
            <person name="Davis W.J."/>
            <person name="Chang Y."/>
            <person name="Federici B.A."/>
            <person name="Kuo A."/>
            <person name="LaButti K."/>
            <person name="Pangilinan J."/>
            <person name="Andreopoulos W."/>
            <person name="Tritt A."/>
            <person name="Riley R."/>
            <person name="Hundley H."/>
            <person name="Johnson J."/>
            <person name="Lipzen A."/>
            <person name="Barry K."/>
            <person name="Lang B.F."/>
            <person name="Cuomo C.A."/>
            <person name="Buchler N.E."/>
            <person name="Grigoriev I.V."/>
            <person name="Spatafora J.W."/>
            <person name="Stajich J.E."/>
            <person name="James T.Y."/>
        </authorList>
    </citation>
    <scope>NUCLEOTIDE SEQUENCE</scope>
    <source>
        <strain evidence="5">AG</strain>
    </source>
</reference>
<feature type="transmembrane region" description="Helical" evidence="3">
    <location>
        <begin position="512"/>
        <end position="537"/>
    </location>
</feature>
<keyword evidence="2" id="KW-0808">Transferase</keyword>
<dbReference type="RefSeq" id="XP_051443116.1">
    <property type="nucleotide sequence ID" value="XM_051590342.1"/>
</dbReference>
<dbReference type="SUPFAM" id="SSF53756">
    <property type="entry name" value="UDP-Glycosyltransferase/glycogen phosphorylase"/>
    <property type="match status" value="1"/>
</dbReference>
<dbReference type="Proteomes" id="UP001206595">
    <property type="component" value="Unassembled WGS sequence"/>
</dbReference>
<name>A0AAD5E7D6_UMBRA</name>
<evidence type="ECO:0000313" key="6">
    <source>
        <dbReference type="Proteomes" id="UP001206595"/>
    </source>
</evidence>
<feature type="chain" id="PRO_5042288102" evidence="4">
    <location>
        <begin position="21"/>
        <end position="549"/>
    </location>
</feature>
<dbReference type="Pfam" id="PF00201">
    <property type="entry name" value="UDPGT"/>
    <property type="match status" value="1"/>
</dbReference>
<organism evidence="5 6">
    <name type="scientific">Umbelopsis ramanniana AG</name>
    <dbReference type="NCBI Taxonomy" id="1314678"/>
    <lineage>
        <taxon>Eukaryota</taxon>
        <taxon>Fungi</taxon>
        <taxon>Fungi incertae sedis</taxon>
        <taxon>Mucoromycota</taxon>
        <taxon>Mucoromycotina</taxon>
        <taxon>Umbelopsidomycetes</taxon>
        <taxon>Umbelopsidales</taxon>
        <taxon>Umbelopsidaceae</taxon>
        <taxon>Umbelopsis</taxon>
    </lineage>
</organism>
<keyword evidence="3" id="KW-0812">Transmembrane</keyword>
<keyword evidence="4" id="KW-0732">Signal</keyword>
<feature type="signal peptide" evidence="4">
    <location>
        <begin position="1"/>
        <end position="20"/>
    </location>
</feature>
<dbReference type="PANTHER" id="PTHR48043">
    <property type="entry name" value="EG:EG0003.4 PROTEIN-RELATED"/>
    <property type="match status" value="1"/>
</dbReference>
<reference evidence="5" key="1">
    <citation type="submission" date="2021-06" db="EMBL/GenBank/DDBJ databases">
        <authorList>
            <consortium name="DOE Joint Genome Institute"/>
            <person name="Mondo S.J."/>
            <person name="Amses K.R."/>
            <person name="Simmons D.R."/>
            <person name="Longcore J.E."/>
            <person name="Seto K."/>
            <person name="Alves G.H."/>
            <person name="Bonds A.E."/>
            <person name="Quandt C.A."/>
            <person name="Davis W.J."/>
            <person name="Chang Y."/>
            <person name="Letcher P.M."/>
            <person name="Powell M.J."/>
            <person name="Kuo A."/>
            <person name="Labutti K."/>
            <person name="Pangilinan J."/>
            <person name="Andreopoulos W."/>
            <person name="Tritt A."/>
            <person name="Riley R."/>
            <person name="Hundley H."/>
            <person name="Johnson J."/>
            <person name="Lipzen A."/>
            <person name="Barry K."/>
            <person name="Berbee M.L."/>
            <person name="Buchler N.E."/>
            <person name="Grigoriev I.V."/>
            <person name="Spatafora J.W."/>
            <person name="Stajich J.E."/>
            <person name="James T.Y."/>
        </authorList>
    </citation>
    <scope>NUCLEOTIDE SEQUENCE</scope>
    <source>
        <strain evidence="5">AG</strain>
    </source>
</reference>
<evidence type="ECO:0000313" key="5">
    <source>
        <dbReference type="EMBL" id="KAI8578112.1"/>
    </source>
</evidence>
<keyword evidence="1" id="KW-0328">Glycosyltransferase</keyword>
<evidence type="ECO:0000256" key="2">
    <source>
        <dbReference type="ARBA" id="ARBA00022679"/>
    </source>
</evidence>